<dbReference type="PROSITE" id="PS00298">
    <property type="entry name" value="HSP90"/>
    <property type="match status" value="1"/>
</dbReference>
<dbReference type="PANTHER" id="PTHR11528">
    <property type="entry name" value="HEAT SHOCK PROTEIN 90 FAMILY MEMBER"/>
    <property type="match status" value="1"/>
</dbReference>
<evidence type="ECO:0000256" key="5">
    <source>
        <dbReference type="SAM" id="MobiDB-lite"/>
    </source>
</evidence>
<feature type="compositionally biased region" description="Basic and acidic residues" evidence="5">
    <location>
        <begin position="135"/>
        <end position="145"/>
    </location>
</feature>
<evidence type="ECO:0000256" key="1">
    <source>
        <dbReference type="ARBA" id="ARBA00008239"/>
    </source>
</evidence>
<accession>A0A080YUJ7</accession>
<name>A0A080YUJ7_WHEAT</name>
<sequence length="233" mass="24884">MSSWGMGSLGSRPSSTRWSSCAPTTILSATPASASSTTRTAQVDGVGRGRGGAHPSTHLPQSFLRQVAAAEGHGDERADGRRLSLINNTFYSNKEIFLRELISNSSDALDKIRLESLTDKSKLDASRSSSSASSPERHWILESDRDPAGALQLDGAGLSAMRELNNLLEDNEINVTNNNQQFISILTGHVNSTSYFSMDAASFPSRLPMATCVRPAASAPVPATAPSRHGQRQ</sequence>
<dbReference type="InterPro" id="IPR001404">
    <property type="entry name" value="Hsp90_fam"/>
</dbReference>
<feature type="region of interest" description="Disordered" evidence="5">
    <location>
        <begin position="1"/>
        <end position="60"/>
    </location>
</feature>
<keyword evidence="2" id="KW-0547">Nucleotide-binding</keyword>
<dbReference type="PRINTS" id="PR00775">
    <property type="entry name" value="HEATSHOCK90"/>
</dbReference>
<reference evidence="6" key="1">
    <citation type="journal article" date="2014" name="Science">
        <title>Structural and functional partitioning of bread wheat chromosome 3B.</title>
        <authorList>
            <person name="Choulet F."/>
            <person name="Alberti A."/>
            <person name="Theil S."/>
            <person name="Glover N."/>
            <person name="Barbe V."/>
            <person name="Daron J."/>
            <person name="Pingault L."/>
            <person name="Sourdille P."/>
            <person name="Couloux A."/>
            <person name="Paux E."/>
            <person name="Leroy P."/>
            <person name="Mangenot S."/>
            <person name="Guilhot N."/>
            <person name="Le Gouis J."/>
            <person name="Balfourier F."/>
            <person name="Alaux M."/>
            <person name="Jamilloux V."/>
            <person name="Poulain J."/>
            <person name="Durand C."/>
            <person name="Bellec A."/>
            <person name="Gaspin C."/>
            <person name="Safar J."/>
            <person name="Dolezel J."/>
            <person name="Rogers J."/>
            <person name="Vandepoele K."/>
            <person name="Aury J.M."/>
            <person name="Mayer K."/>
            <person name="Berges H."/>
            <person name="Quesneville H."/>
            <person name="Wincker P."/>
            <person name="Feuillet C."/>
        </authorList>
    </citation>
    <scope>NUCLEOTIDE SEQUENCE</scope>
</reference>
<dbReference type="GO" id="GO:0005524">
    <property type="term" value="F:ATP binding"/>
    <property type="evidence" value="ECO:0007669"/>
    <property type="project" value="UniProtKB-KW"/>
</dbReference>
<feature type="compositionally biased region" description="Polar residues" evidence="5">
    <location>
        <begin position="1"/>
        <end position="21"/>
    </location>
</feature>
<keyword evidence="3" id="KW-0067">ATP-binding</keyword>
<dbReference type="InterPro" id="IPR020575">
    <property type="entry name" value="Hsp90_N"/>
</dbReference>
<organism evidence="6">
    <name type="scientific">Triticum aestivum</name>
    <name type="common">Wheat</name>
    <dbReference type="NCBI Taxonomy" id="4565"/>
    <lineage>
        <taxon>Eukaryota</taxon>
        <taxon>Viridiplantae</taxon>
        <taxon>Streptophyta</taxon>
        <taxon>Embryophyta</taxon>
        <taxon>Tracheophyta</taxon>
        <taxon>Spermatophyta</taxon>
        <taxon>Magnoliopsida</taxon>
        <taxon>Liliopsida</taxon>
        <taxon>Poales</taxon>
        <taxon>Poaceae</taxon>
        <taxon>BOP clade</taxon>
        <taxon>Pooideae</taxon>
        <taxon>Triticodae</taxon>
        <taxon>Triticeae</taxon>
        <taxon>Triticinae</taxon>
        <taxon>Triticum</taxon>
    </lineage>
</organism>
<dbReference type="InterPro" id="IPR036890">
    <property type="entry name" value="HATPase_C_sf"/>
</dbReference>
<gene>
    <name evidence="6" type="ORF">TRAES_3BF045500050CFD_c1</name>
</gene>
<dbReference type="ExpressionAtlas" id="A0A080YUJ7">
    <property type="expression patterns" value="baseline"/>
</dbReference>
<feature type="region of interest" description="Disordered" evidence="5">
    <location>
        <begin position="120"/>
        <end position="145"/>
    </location>
</feature>
<dbReference type="AlphaFoldDB" id="A0A080YUJ7"/>
<dbReference type="InterPro" id="IPR019805">
    <property type="entry name" value="Heat_shock_protein_90_CS"/>
</dbReference>
<dbReference type="HOGENOM" id="CLU_1191706_0_0_1"/>
<dbReference type="GO" id="GO:0016887">
    <property type="term" value="F:ATP hydrolysis activity"/>
    <property type="evidence" value="ECO:0007669"/>
    <property type="project" value="InterPro"/>
</dbReference>
<dbReference type="GO" id="GO:0051082">
    <property type="term" value="F:unfolded protein binding"/>
    <property type="evidence" value="ECO:0007669"/>
    <property type="project" value="InterPro"/>
</dbReference>
<keyword evidence="4" id="KW-0143">Chaperone</keyword>
<proteinExistence type="inferred from homology"/>
<dbReference type="SUPFAM" id="SSF55874">
    <property type="entry name" value="ATPase domain of HSP90 chaperone/DNA topoisomerase II/histidine kinase"/>
    <property type="match status" value="1"/>
</dbReference>
<feature type="compositionally biased region" description="Low complexity" evidence="5">
    <location>
        <begin position="22"/>
        <end position="41"/>
    </location>
</feature>
<evidence type="ECO:0000256" key="2">
    <source>
        <dbReference type="ARBA" id="ARBA00022741"/>
    </source>
</evidence>
<protein>
    <submittedName>
        <fullName evidence="6">Uncharacterized protein</fullName>
    </submittedName>
</protein>
<comment type="similarity">
    <text evidence="1">Belongs to the heat shock protein 90 family.</text>
</comment>
<dbReference type="GO" id="GO:0140662">
    <property type="term" value="F:ATP-dependent protein folding chaperone"/>
    <property type="evidence" value="ECO:0007669"/>
    <property type="project" value="InterPro"/>
</dbReference>
<evidence type="ECO:0000256" key="4">
    <source>
        <dbReference type="ARBA" id="ARBA00023186"/>
    </source>
</evidence>
<evidence type="ECO:0000313" key="6">
    <source>
        <dbReference type="EMBL" id="CDM87078.1"/>
    </source>
</evidence>
<dbReference type="EMBL" id="HG670306">
    <property type="protein sequence ID" value="CDM87078.1"/>
    <property type="molecule type" value="Genomic_DNA"/>
</dbReference>
<dbReference type="Gene3D" id="3.30.565.10">
    <property type="entry name" value="Histidine kinase-like ATPase, C-terminal domain"/>
    <property type="match status" value="1"/>
</dbReference>
<evidence type="ECO:0000256" key="3">
    <source>
        <dbReference type="ARBA" id="ARBA00022840"/>
    </source>
</evidence>